<keyword evidence="4" id="KW-0862">Zinc</keyword>
<dbReference type="InterPro" id="IPR003604">
    <property type="entry name" value="Matrin/U1-like-C_Znf_C2H2"/>
</dbReference>
<proteinExistence type="predicted"/>
<dbReference type="OMA" id="WCDYCKI"/>
<dbReference type="OrthoDB" id="191651at2759"/>
<evidence type="ECO:0000256" key="3">
    <source>
        <dbReference type="ARBA" id="ARBA00022771"/>
    </source>
</evidence>
<dbReference type="GO" id="GO:0080188">
    <property type="term" value="P:gene silencing by siRNA-directed DNA methylation"/>
    <property type="evidence" value="ECO:0007669"/>
    <property type="project" value="EnsemblPlants"/>
</dbReference>
<organism evidence="9 10">
    <name type="scientific">Chara braunii</name>
    <name type="common">Braun's stonewort</name>
    <dbReference type="NCBI Taxonomy" id="69332"/>
    <lineage>
        <taxon>Eukaryota</taxon>
        <taxon>Viridiplantae</taxon>
        <taxon>Streptophyta</taxon>
        <taxon>Charophyceae</taxon>
        <taxon>Charales</taxon>
        <taxon>Characeae</taxon>
        <taxon>Chara</taxon>
    </lineage>
</organism>
<evidence type="ECO:0000256" key="4">
    <source>
        <dbReference type="ARBA" id="ARBA00022833"/>
    </source>
</evidence>
<sequence>MTEYWVSQGNKWCEYCRIYIANNATSIRMHEFGNRHKENVAKRLAAIRRGNVNTERERERAMKELELIEEKARVQYEKDLSCLQGEGESKEKVPPTGVDSAQVARPSHHTDEEAGGGDTGSAGVPQATAVATDVTAEGLSTDWVLDPSGSGYYYNASSGYYYDPNSGLYYGELHGRWVTQEEAMCGASSAHAAQSPLPHGDLRDNSHAQEVAPTYDVAAGPELPPSWDKDTSDSGSKCAEPKVPRPLSGNAGDICTEKREAGPKPAAPLSGAVQPKAASLTKGRGVSSSLEVSKRKREAHPSATSEEEMTAIAKREAARARTAERHKKLMGLYG</sequence>
<evidence type="ECO:0000256" key="5">
    <source>
        <dbReference type="ARBA" id="ARBA00023242"/>
    </source>
</evidence>
<feature type="compositionally biased region" description="Basic and acidic residues" evidence="7">
    <location>
        <begin position="313"/>
        <end position="323"/>
    </location>
</feature>
<dbReference type="InterPro" id="IPR041591">
    <property type="entry name" value="OCRE"/>
</dbReference>
<keyword evidence="3" id="KW-0863">Zinc-finger</keyword>
<reference evidence="9 10" key="1">
    <citation type="journal article" date="2018" name="Cell">
        <title>The Chara Genome: Secondary Complexity and Implications for Plant Terrestrialization.</title>
        <authorList>
            <person name="Nishiyama T."/>
            <person name="Sakayama H."/>
            <person name="Vries J.D."/>
            <person name="Buschmann H."/>
            <person name="Saint-Marcoux D."/>
            <person name="Ullrich K.K."/>
            <person name="Haas F.B."/>
            <person name="Vanderstraeten L."/>
            <person name="Becker D."/>
            <person name="Lang D."/>
            <person name="Vosolsobe S."/>
            <person name="Rombauts S."/>
            <person name="Wilhelmsson P.K.I."/>
            <person name="Janitza P."/>
            <person name="Kern R."/>
            <person name="Heyl A."/>
            <person name="Rumpler F."/>
            <person name="Villalobos L.I.A.C."/>
            <person name="Clay J.M."/>
            <person name="Skokan R."/>
            <person name="Toyoda A."/>
            <person name="Suzuki Y."/>
            <person name="Kagoshima H."/>
            <person name="Schijlen E."/>
            <person name="Tajeshwar N."/>
            <person name="Catarino B."/>
            <person name="Hetherington A.J."/>
            <person name="Saltykova A."/>
            <person name="Bonnot C."/>
            <person name="Breuninger H."/>
            <person name="Symeonidi A."/>
            <person name="Radhakrishnan G.V."/>
            <person name="Van Nieuwerburgh F."/>
            <person name="Deforce D."/>
            <person name="Chang C."/>
            <person name="Karol K.G."/>
            <person name="Hedrich R."/>
            <person name="Ulvskov P."/>
            <person name="Glockner G."/>
            <person name="Delwiche C.F."/>
            <person name="Petrasek J."/>
            <person name="Van de Peer Y."/>
            <person name="Friml J."/>
            <person name="Beilby M."/>
            <person name="Dolan L."/>
            <person name="Kohara Y."/>
            <person name="Sugano S."/>
            <person name="Fujiyama A."/>
            <person name="Delaux P.-M."/>
            <person name="Quint M."/>
            <person name="TheiBen G."/>
            <person name="Hagemann M."/>
            <person name="Harholt J."/>
            <person name="Dunand C."/>
            <person name="Zachgo S."/>
            <person name="Langdale J."/>
            <person name="Maumus F."/>
            <person name="Straeten D.V.D."/>
            <person name="Gould S.B."/>
            <person name="Rensing S.A."/>
        </authorList>
    </citation>
    <scope>NUCLEOTIDE SEQUENCE [LARGE SCALE GENOMIC DNA]</scope>
    <source>
        <strain evidence="9 10">S276</strain>
    </source>
</reference>
<dbReference type="Proteomes" id="UP000265515">
    <property type="component" value="Unassembled WGS sequence"/>
</dbReference>
<dbReference type="Pfam" id="PF17780">
    <property type="entry name" value="OCRE"/>
    <property type="match status" value="1"/>
</dbReference>
<feature type="domain" description="Matrin-type" evidence="8">
    <location>
        <begin position="11"/>
        <end position="42"/>
    </location>
</feature>
<protein>
    <recommendedName>
        <fullName evidence="8">Matrin-type domain-containing protein</fullName>
    </recommendedName>
</protein>
<name>A0A388KV82_CHABU</name>
<evidence type="ECO:0000259" key="8">
    <source>
        <dbReference type="PROSITE" id="PS50171"/>
    </source>
</evidence>
<feature type="region of interest" description="Disordered" evidence="7">
    <location>
        <begin position="83"/>
        <end position="124"/>
    </location>
</feature>
<dbReference type="PANTHER" id="PTHR13173:SF10">
    <property type="entry name" value="WW DOMAIN-BINDING PROTEIN 4"/>
    <property type="match status" value="1"/>
</dbReference>
<comment type="subcellular location">
    <subcellularLocation>
        <location evidence="1">Nucleus</location>
    </subcellularLocation>
</comment>
<feature type="compositionally biased region" description="Basic residues" evidence="7">
    <location>
        <begin position="324"/>
        <end position="334"/>
    </location>
</feature>
<dbReference type="InterPro" id="IPR013085">
    <property type="entry name" value="U1-CZ_Znf_C2H2"/>
</dbReference>
<dbReference type="SMART" id="SM00451">
    <property type="entry name" value="ZnF_U1"/>
    <property type="match status" value="1"/>
</dbReference>
<evidence type="ECO:0000313" key="9">
    <source>
        <dbReference type="EMBL" id="GBG73959.1"/>
    </source>
</evidence>
<dbReference type="PROSITE" id="PS50171">
    <property type="entry name" value="ZF_MATRIN"/>
    <property type="match status" value="1"/>
</dbReference>
<dbReference type="GO" id="GO:0008270">
    <property type="term" value="F:zinc ion binding"/>
    <property type="evidence" value="ECO:0007669"/>
    <property type="project" value="UniProtKB-KW"/>
</dbReference>
<dbReference type="EMBL" id="BFEA01000193">
    <property type="protein sequence ID" value="GBG73959.1"/>
    <property type="molecule type" value="Genomic_DNA"/>
</dbReference>
<keyword evidence="2" id="KW-0479">Metal-binding</keyword>
<evidence type="ECO:0000256" key="2">
    <source>
        <dbReference type="ARBA" id="ARBA00022723"/>
    </source>
</evidence>
<dbReference type="Gene3D" id="3.30.160.60">
    <property type="entry name" value="Classic Zinc Finger"/>
    <property type="match status" value="1"/>
</dbReference>
<evidence type="ECO:0000256" key="1">
    <source>
        <dbReference type="ARBA" id="ARBA00004123"/>
    </source>
</evidence>
<dbReference type="AlphaFoldDB" id="A0A388KV82"/>
<dbReference type="GO" id="GO:0003690">
    <property type="term" value="F:double-stranded DNA binding"/>
    <property type="evidence" value="ECO:0007669"/>
    <property type="project" value="EnsemblPlants"/>
</dbReference>
<dbReference type="GO" id="GO:0000398">
    <property type="term" value="P:mRNA splicing, via spliceosome"/>
    <property type="evidence" value="ECO:0007669"/>
    <property type="project" value="InterPro"/>
</dbReference>
<dbReference type="GO" id="GO:0015030">
    <property type="term" value="C:Cajal body"/>
    <property type="evidence" value="ECO:0007669"/>
    <property type="project" value="EnsemblPlants"/>
</dbReference>
<dbReference type="Pfam" id="PF06220">
    <property type="entry name" value="zf-U1"/>
    <property type="match status" value="1"/>
</dbReference>
<dbReference type="GO" id="GO:0071011">
    <property type="term" value="C:precatalytic spliceosome"/>
    <property type="evidence" value="ECO:0007669"/>
    <property type="project" value="TreeGrafter"/>
</dbReference>
<dbReference type="GO" id="GO:0009845">
    <property type="term" value="P:seed germination"/>
    <property type="evidence" value="ECO:0007669"/>
    <property type="project" value="EnsemblPlants"/>
</dbReference>
<dbReference type="SUPFAM" id="SSF57667">
    <property type="entry name" value="beta-beta-alpha zinc fingers"/>
    <property type="match status" value="1"/>
</dbReference>
<evidence type="ECO:0000256" key="7">
    <source>
        <dbReference type="SAM" id="MobiDB-lite"/>
    </source>
</evidence>
<comment type="caution">
    <text evidence="9">The sequence shown here is derived from an EMBL/GenBank/DDBJ whole genome shotgun (WGS) entry which is preliminary data.</text>
</comment>
<dbReference type="InterPro" id="IPR000690">
    <property type="entry name" value="Matrin/U1-C_Znf_C2H2"/>
</dbReference>
<keyword evidence="10" id="KW-1185">Reference proteome</keyword>
<dbReference type="PANTHER" id="PTHR13173">
    <property type="entry name" value="WW DOMAIN BINDING PROTEIN 4"/>
    <property type="match status" value="1"/>
</dbReference>
<dbReference type="Gramene" id="GBG73959">
    <property type="protein sequence ID" value="GBG73959"/>
    <property type="gene ID" value="CBR_g17671"/>
</dbReference>
<feature type="coiled-coil region" evidence="6">
    <location>
        <begin position="44"/>
        <end position="78"/>
    </location>
</feature>
<evidence type="ECO:0000256" key="6">
    <source>
        <dbReference type="SAM" id="Coils"/>
    </source>
</evidence>
<feature type="region of interest" description="Disordered" evidence="7">
    <location>
        <begin position="217"/>
        <end position="334"/>
    </location>
</feature>
<dbReference type="STRING" id="69332.A0A388KV82"/>
<keyword evidence="6" id="KW-0175">Coiled coil</keyword>
<keyword evidence="5" id="KW-0539">Nucleus</keyword>
<dbReference type="InterPro" id="IPR040023">
    <property type="entry name" value="WBP4"/>
</dbReference>
<gene>
    <name evidence="9" type="ORF">CBR_g17671</name>
</gene>
<dbReference type="InterPro" id="IPR036236">
    <property type="entry name" value="Znf_C2H2_sf"/>
</dbReference>
<evidence type="ECO:0000313" key="10">
    <source>
        <dbReference type="Proteomes" id="UP000265515"/>
    </source>
</evidence>
<accession>A0A388KV82</accession>
<dbReference type="GO" id="GO:0003725">
    <property type="term" value="F:double-stranded RNA binding"/>
    <property type="evidence" value="ECO:0007669"/>
    <property type="project" value="EnsemblPlants"/>
</dbReference>